<keyword evidence="3" id="KW-0274">FAD</keyword>
<dbReference type="AlphaFoldDB" id="A0A4S4MYE1"/>
<dbReference type="Gene3D" id="3.40.50.80">
    <property type="entry name" value="Nucleotide-binding domain of ferredoxin-NADP reductase (FNR) module"/>
    <property type="match status" value="1"/>
</dbReference>
<dbReference type="EMBL" id="SGPM01000045">
    <property type="protein sequence ID" value="THH31499.1"/>
    <property type="molecule type" value="Genomic_DNA"/>
</dbReference>
<dbReference type="GO" id="GO:0050660">
    <property type="term" value="F:flavin adenine dinucleotide binding"/>
    <property type="evidence" value="ECO:0007669"/>
    <property type="project" value="TreeGrafter"/>
</dbReference>
<dbReference type="Proteomes" id="UP000308730">
    <property type="component" value="Unassembled WGS sequence"/>
</dbReference>
<evidence type="ECO:0000256" key="2">
    <source>
        <dbReference type="ARBA" id="ARBA00022630"/>
    </source>
</evidence>
<dbReference type="GO" id="GO:0010181">
    <property type="term" value="F:FMN binding"/>
    <property type="evidence" value="ECO:0007669"/>
    <property type="project" value="TreeGrafter"/>
</dbReference>
<dbReference type="GO" id="GO:0005829">
    <property type="term" value="C:cytosol"/>
    <property type="evidence" value="ECO:0007669"/>
    <property type="project" value="TreeGrafter"/>
</dbReference>
<dbReference type="PRINTS" id="PR00371">
    <property type="entry name" value="FPNCR"/>
</dbReference>
<comment type="caution">
    <text evidence="5">The sequence shown here is derived from an EMBL/GenBank/DDBJ whole genome shotgun (WGS) entry which is preliminary data.</text>
</comment>
<protein>
    <recommendedName>
        <fullName evidence="4">Oxidoreductase FAD/NAD(P)-binding domain-containing protein</fullName>
    </recommendedName>
</protein>
<dbReference type="OrthoDB" id="2799393at2759"/>
<comment type="cofactor">
    <cofactor evidence="1">
        <name>FAD</name>
        <dbReference type="ChEBI" id="CHEBI:57692"/>
    </cofactor>
</comment>
<keyword evidence="6" id="KW-1185">Reference proteome</keyword>
<dbReference type="GO" id="GO:0003958">
    <property type="term" value="F:NADPH-hemoprotein reductase activity"/>
    <property type="evidence" value="ECO:0007669"/>
    <property type="project" value="TreeGrafter"/>
</dbReference>
<evidence type="ECO:0000259" key="4">
    <source>
        <dbReference type="Pfam" id="PF00175"/>
    </source>
</evidence>
<proteinExistence type="predicted"/>
<reference evidence="5 6" key="1">
    <citation type="submission" date="2019-02" db="EMBL/GenBank/DDBJ databases">
        <title>Genome sequencing of the rare red list fungi Antrodiella citrinella (Flaviporus citrinellus).</title>
        <authorList>
            <person name="Buettner E."/>
            <person name="Kellner H."/>
        </authorList>
    </citation>
    <scope>NUCLEOTIDE SEQUENCE [LARGE SCALE GENOMIC DNA]</scope>
    <source>
        <strain evidence="5 6">DSM 108506</strain>
    </source>
</reference>
<name>A0A4S4MYE1_9APHY</name>
<organism evidence="5 6">
    <name type="scientific">Antrodiella citrinella</name>
    <dbReference type="NCBI Taxonomy" id="2447956"/>
    <lineage>
        <taxon>Eukaryota</taxon>
        <taxon>Fungi</taxon>
        <taxon>Dikarya</taxon>
        <taxon>Basidiomycota</taxon>
        <taxon>Agaricomycotina</taxon>
        <taxon>Agaricomycetes</taxon>
        <taxon>Polyporales</taxon>
        <taxon>Steccherinaceae</taxon>
        <taxon>Antrodiella</taxon>
    </lineage>
</organism>
<evidence type="ECO:0000256" key="3">
    <source>
        <dbReference type="ARBA" id="ARBA00022827"/>
    </source>
</evidence>
<feature type="non-terminal residue" evidence="5">
    <location>
        <position position="1"/>
    </location>
</feature>
<evidence type="ECO:0000313" key="6">
    <source>
        <dbReference type="Proteomes" id="UP000308730"/>
    </source>
</evidence>
<dbReference type="InterPro" id="IPR039261">
    <property type="entry name" value="FNR_nucleotide-bd"/>
</dbReference>
<sequence>SDPTVPLVMFCAGSGLAPMRGFLQERALQKQAGREVTKSLLFFGCRAPEEDYLYSDSNLKEWAQLGVVELKPAFSRSSGESDDCKYVQDRIWKDRTEVSKAFLAGGKFYLCGSGKIATEVKKKLIAIIQEARQLDEAAATVAFAEILNGRFATDVFE</sequence>
<dbReference type="PANTHER" id="PTHR19384:SF127">
    <property type="entry name" value="BIFUNCTIONAL CYTOCHROME P450_NADPH--P450 REDUCTASE"/>
    <property type="match status" value="1"/>
</dbReference>
<dbReference type="InterPro" id="IPR001709">
    <property type="entry name" value="Flavoprot_Pyr_Nucl_cyt_Rdtase"/>
</dbReference>
<dbReference type="SUPFAM" id="SSF52343">
    <property type="entry name" value="Ferredoxin reductase-like, C-terminal NADP-linked domain"/>
    <property type="match status" value="1"/>
</dbReference>
<evidence type="ECO:0000256" key="1">
    <source>
        <dbReference type="ARBA" id="ARBA00001974"/>
    </source>
</evidence>
<feature type="domain" description="Oxidoreductase FAD/NAD(P)-binding" evidence="4">
    <location>
        <begin position="9"/>
        <end position="121"/>
    </location>
</feature>
<keyword evidence="2" id="KW-0285">Flavoprotein</keyword>
<accession>A0A4S4MYE1</accession>
<evidence type="ECO:0000313" key="5">
    <source>
        <dbReference type="EMBL" id="THH31499.1"/>
    </source>
</evidence>
<dbReference type="Pfam" id="PF00175">
    <property type="entry name" value="NAD_binding_1"/>
    <property type="match status" value="1"/>
</dbReference>
<gene>
    <name evidence="5" type="ORF">EUX98_g2663</name>
</gene>
<dbReference type="InterPro" id="IPR001433">
    <property type="entry name" value="OxRdtase_FAD/NAD-bd"/>
</dbReference>
<dbReference type="PANTHER" id="PTHR19384">
    <property type="entry name" value="NITRIC OXIDE SYNTHASE-RELATED"/>
    <property type="match status" value="1"/>
</dbReference>